<evidence type="ECO:0000313" key="2">
    <source>
        <dbReference type="Proteomes" id="UP001202328"/>
    </source>
</evidence>
<reference evidence="1" key="1">
    <citation type="submission" date="2022-04" db="EMBL/GenBank/DDBJ databases">
        <title>A functionally conserved STORR gene fusion in Papaver species that diverged 16.8 million years ago.</title>
        <authorList>
            <person name="Catania T."/>
        </authorList>
    </citation>
    <scope>NUCLEOTIDE SEQUENCE</scope>
    <source>
        <strain evidence="1">S-188037</strain>
    </source>
</reference>
<dbReference type="Proteomes" id="UP001202328">
    <property type="component" value="Unassembled WGS sequence"/>
</dbReference>
<name>A0AAD4X5K7_9MAGN</name>
<dbReference type="EMBL" id="JAJJMB010017069">
    <property type="protein sequence ID" value="KAI3842238.1"/>
    <property type="molecule type" value="Genomic_DNA"/>
</dbReference>
<accession>A0AAD4X5K7</accession>
<evidence type="ECO:0000313" key="1">
    <source>
        <dbReference type="EMBL" id="KAI3842238.1"/>
    </source>
</evidence>
<organism evidence="1 2">
    <name type="scientific">Papaver atlanticum</name>
    <dbReference type="NCBI Taxonomy" id="357466"/>
    <lineage>
        <taxon>Eukaryota</taxon>
        <taxon>Viridiplantae</taxon>
        <taxon>Streptophyta</taxon>
        <taxon>Embryophyta</taxon>
        <taxon>Tracheophyta</taxon>
        <taxon>Spermatophyta</taxon>
        <taxon>Magnoliopsida</taxon>
        <taxon>Ranunculales</taxon>
        <taxon>Papaveraceae</taxon>
        <taxon>Papaveroideae</taxon>
        <taxon>Papaver</taxon>
    </lineage>
</organism>
<proteinExistence type="predicted"/>
<comment type="caution">
    <text evidence="1">The sequence shown here is derived from an EMBL/GenBank/DDBJ whole genome shotgun (WGS) entry which is preliminary data.</text>
</comment>
<protein>
    <submittedName>
        <fullName evidence="1">Uncharacterized protein</fullName>
    </submittedName>
</protein>
<keyword evidence="2" id="KW-1185">Reference proteome</keyword>
<dbReference type="AlphaFoldDB" id="A0AAD4X5K7"/>
<sequence length="87" mass="10146">MHLYCQLLSTSLFLIPIRKEKSCLNNGLYSLQPLRGTHIREERIVVNLGDKFSRWQRSQGDIRIFSFSPALVLPTPLMQVKDLQFEL</sequence>
<gene>
    <name evidence="1" type="ORF">MKW98_026028</name>
</gene>